<dbReference type="HOGENOM" id="CLU_1265861_0_0_11"/>
<evidence type="ECO:0000313" key="3">
    <source>
        <dbReference type="Proteomes" id="UP000019150"/>
    </source>
</evidence>
<dbReference type="AlphaFoldDB" id="W5TL34"/>
<sequence>MGMLHPPHAQQASLLRSDTPRLAVQGGSCSALVTLEAFGVGRVQGHRADPEPPSPRSVTASALLTSSEYRPIASMIAEASPLLLRSLTASSTPTLRRRNQDGSMCPRIDVCTIECSARGRGRAVGASSRVIVVQPPFRELTRGRNQKGHAPPVDVRRVTVSDRCGSGWPWRCNPVQSTERPAVRRQCVRSAATARSPSPVGTRRGTPRSRSHRPHGWN</sequence>
<evidence type="ECO:0000313" key="2">
    <source>
        <dbReference type="EMBL" id="AHH20070.1"/>
    </source>
</evidence>
<reference evidence="2 3" key="1">
    <citation type="journal article" date="2014" name="Appl. Environ. Microbiol.">
        <title>Insights into the Microbial Degradation of Rubber and Gutta-Percha by Analysis of the Complete Genome of Nocardia nova SH22a.</title>
        <authorList>
            <person name="Luo Q."/>
            <person name="Hiessl S."/>
            <person name="Poehlein A."/>
            <person name="Daniel R."/>
            <person name="Steinbuchel A."/>
        </authorList>
    </citation>
    <scope>NUCLEOTIDE SEQUENCE [LARGE SCALE GENOMIC DNA]</scope>
    <source>
        <strain evidence="2">SH22a</strain>
    </source>
</reference>
<gene>
    <name evidence="2" type="ORF">NONO_c52900</name>
</gene>
<proteinExistence type="predicted"/>
<feature type="region of interest" description="Disordered" evidence="1">
    <location>
        <begin position="188"/>
        <end position="218"/>
    </location>
</feature>
<dbReference type="STRING" id="1415166.NONO_c52900"/>
<keyword evidence="3" id="KW-1185">Reference proteome</keyword>
<evidence type="ECO:0000256" key="1">
    <source>
        <dbReference type="SAM" id="MobiDB-lite"/>
    </source>
</evidence>
<feature type="compositionally biased region" description="Basic residues" evidence="1">
    <location>
        <begin position="205"/>
        <end position="218"/>
    </location>
</feature>
<dbReference type="KEGG" id="nno:NONO_c52900"/>
<dbReference type="Proteomes" id="UP000019150">
    <property type="component" value="Chromosome"/>
</dbReference>
<dbReference type="EMBL" id="CP006850">
    <property type="protein sequence ID" value="AHH20070.1"/>
    <property type="molecule type" value="Genomic_DNA"/>
</dbReference>
<accession>W5TL34</accession>
<name>W5TL34_9NOCA</name>
<organism evidence="2 3">
    <name type="scientific">Nocardia nova SH22a</name>
    <dbReference type="NCBI Taxonomy" id="1415166"/>
    <lineage>
        <taxon>Bacteria</taxon>
        <taxon>Bacillati</taxon>
        <taxon>Actinomycetota</taxon>
        <taxon>Actinomycetes</taxon>
        <taxon>Mycobacteriales</taxon>
        <taxon>Nocardiaceae</taxon>
        <taxon>Nocardia</taxon>
    </lineage>
</organism>
<protein>
    <submittedName>
        <fullName evidence="2">Uncharacterized protein</fullName>
    </submittedName>
</protein>